<evidence type="ECO:0000256" key="4">
    <source>
        <dbReference type="ARBA" id="ARBA00022801"/>
    </source>
</evidence>
<dbReference type="SUPFAM" id="SSF82771">
    <property type="entry name" value="GIY-YIG endonuclease"/>
    <property type="match status" value="1"/>
</dbReference>
<dbReference type="InterPro" id="IPR003647">
    <property type="entry name" value="Intron_nuc_1_rpt"/>
</dbReference>
<dbReference type="NCBIfam" id="TIGR01453">
    <property type="entry name" value="grpIintron_endo"/>
    <property type="match status" value="1"/>
</dbReference>
<dbReference type="Pfam" id="PF07460">
    <property type="entry name" value="NUMOD3"/>
    <property type="match status" value="2"/>
</dbReference>
<name>R9U325_BOTFB</name>
<dbReference type="Gene3D" id="3.40.1440.10">
    <property type="entry name" value="GIY-YIG endonuclease"/>
    <property type="match status" value="1"/>
</dbReference>
<dbReference type="InterPro" id="IPR035901">
    <property type="entry name" value="GIY-YIG_endonuc_sf"/>
</dbReference>
<geneLocation type="mitochondrion" evidence="7"/>
<protein>
    <submittedName>
        <fullName evidence="7">GIY-YIG endonuclease</fullName>
    </submittedName>
</protein>
<dbReference type="InterPro" id="IPR010896">
    <property type="entry name" value="NUMOD1"/>
</dbReference>
<keyword evidence="5" id="KW-0472">Membrane</keyword>
<evidence type="ECO:0000256" key="2">
    <source>
        <dbReference type="ARBA" id="ARBA00022722"/>
    </source>
</evidence>
<accession>R9U325</accession>
<evidence type="ECO:0000256" key="5">
    <source>
        <dbReference type="SAM" id="Phobius"/>
    </source>
</evidence>
<feature type="domain" description="GIY-YIG" evidence="6">
    <location>
        <begin position="159"/>
        <end position="247"/>
    </location>
</feature>
<keyword evidence="7" id="KW-0496">Mitochondrion</keyword>
<keyword evidence="5" id="KW-0812">Transmembrane</keyword>
<dbReference type="SUPFAM" id="SSF64496">
    <property type="entry name" value="DNA-binding domain of intron-encoded endonucleases"/>
    <property type="match status" value="2"/>
</dbReference>
<dbReference type="InterPro" id="IPR000305">
    <property type="entry name" value="GIY-YIG_endonuc"/>
</dbReference>
<feature type="transmembrane region" description="Helical" evidence="5">
    <location>
        <begin position="34"/>
        <end position="54"/>
    </location>
</feature>
<organism evidence="7">
    <name type="scientific">Botryotinia fuckeliana (strain B05.10)</name>
    <name type="common">Noble rot fungus</name>
    <name type="synonym">Botrytis cinerea</name>
    <dbReference type="NCBI Taxonomy" id="332648"/>
    <lineage>
        <taxon>Eukaryota</taxon>
        <taxon>Fungi</taxon>
        <taxon>Dikarya</taxon>
        <taxon>Ascomycota</taxon>
        <taxon>Pezizomycotina</taxon>
        <taxon>Leotiomycetes</taxon>
        <taxon>Helotiales</taxon>
        <taxon>Sclerotiniaceae</taxon>
        <taxon>Botrytis</taxon>
    </lineage>
</organism>
<dbReference type="SMART" id="SM00496">
    <property type="entry name" value="IENR2"/>
    <property type="match status" value="3"/>
</dbReference>
<dbReference type="GO" id="GO:0016787">
    <property type="term" value="F:hydrolase activity"/>
    <property type="evidence" value="ECO:0007669"/>
    <property type="project" value="UniProtKB-KW"/>
</dbReference>
<evidence type="ECO:0000313" key="7">
    <source>
        <dbReference type="EMBL" id="AGN49009.1"/>
    </source>
</evidence>
<dbReference type="Pfam" id="PF01541">
    <property type="entry name" value="GIY-YIG"/>
    <property type="match status" value="1"/>
</dbReference>
<dbReference type="SMART" id="SM00465">
    <property type="entry name" value="GIYc"/>
    <property type="match status" value="1"/>
</dbReference>
<dbReference type="AlphaFoldDB" id="R9U325"/>
<dbReference type="CDD" id="cd10445">
    <property type="entry name" value="GIY-YIG_bI1_like"/>
    <property type="match status" value="1"/>
</dbReference>
<dbReference type="EMBL" id="KC832409">
    <property type="protein sequence ID" value="AGN49009.1"/>
    <property type="molecule type" value="Genomic_DNA"/>
</dbReference>
<evidence type="ECO:0000256" key="1">
    <source>
        <dbReference type="ARBA" id="ARBA00010045"/>
    </source>
</evidence>
<gene>
    <name evidence="7" type="ordered locus">BC1G_20027</name>
</gene>
<keyword evidence="4" id="KW-0378">Hydrolase</keyword>
<reference evidence="7" key="1">
    <citation type="submission" date="2013-03" db="EMBL/GenBank/DDBJ databases">
        <title>The Genome Sequence of Botryotinia fuckeliana B05.10 mitochondrial assembly.</title>
        <authorList>
            <consortium name="The Broad Institute Genome Sequencing Platform"/>
            <person name="van Kan J."/>
            <person name="Stassen J."/>
            <person name="Cuomo C."/>
            <person name="Walker B."/>
            <person name="Young S.K."/>
            <person name="Zeng Q."/>
            <person name="Gargeya S."/>
            <person name="Fitzgerald M."/>
            <person name="Haas B."/>
            <person name="Abouelleil A."/>
            <person name="Alvarado L."/>
            <person name="Arachchi H.M."/>
            <person name="Berlin A.M."/>
            <person name="Chapman S.B."/>
            <person name="Dewar J."/>
            <person name="Goldberg J."/>
            <person name="Griggs A."/>
            <person name="Gujja S."/>
            <person name="Hansen M."/>
            <person name="Howarth C."/>
            <person name="Imamovic A."/>
            <person name="Larimer J."/>
            <person name="McCowan C."/>
            <person name="Murphy C."/>
            <person name="Neiman D."/>
            <person name="Pearson M."/>
            <person name="Priest M."/>
            <person name="Roberts A."/>
            <person name="Saif S."/>
            <person name="Shea T."/>
            <person name="Sisk P."/>
            <person name="Sykes S."/>
            <person name="Wortman J."/>
            <person name="Nusbaum C."/>
            <person name="Birren B."/>
        </authorList>
    </citation>
    <scope>NUCLEOTIDE SEQUENCE [LARGE SCALE GENOMIC DNA]</scope>
    <source>
        <strain evidence="7">B05.10</strain>
    </source>
</reference>
<sequence>MLFALGFVFMFTIGGLLNNYLALPLLSDTTIICWEALIIMVLESYLVLVIIHSFERSAGNLRLLPYNRNIQVGGSAGQTWGSSETRHSHHNKLWENIVHVKIYSLILNNRAVITRSYSNLNNGGILGVAPQDNTQNLRPVKVYGNFKEDRVKITKEELGRSGVYCLINKVDGHAYVGSSINLASRMRNYLNNAYLKSKQNINMPITRALLKYDQSNFSLLILEYVESASLTARETFYITHIIPYYNVLKQGYSSLGYKHTEEVKKLLSKLASNRVHSDKTKGLIARAVTGENNPFYNRNHSMESKLRMIEANSAYPVYIYNSFKELLVIFPSVRILAKLIKSNHPTLVKFIKEQTILRGEWYLNNIPYNISDTPKIADWSSKECQELLLNINNNSHILKAVFVYDLNRNFIGKYDGVMVAQRALKISHSTIKNYARVGGVYKGYIFSYERLRD</sequence>
<dbReference type="Pfam" id="PF07453">
    <property type="entry name" value="NUMOD1"/>
    <property type="match status" value="2"/>
</dbReference>
<dbReference type="InterPro" id="IPR003611">
    <property type="entry name" value="NUMOD3"/>
</dbReference>
<evidence type="ECO:0000259" key="6">
    <source>
        <dbReference type="PROSITE" id="PS50164"/>
    </source>
</evidence>
<dbReference type="GO" id="GO:0003677">
    <property type="term" value="F:DNA binding"/>
    <property type="evidence" value="ECO:0007669"/>
    <property type="project" value="InterPro"/>
</dbReference>
<keyword evidence="2" id="KW-0540">Nuclease</keyword>
<dbReference type="GO" id="GO:0004519">
    <property type="term" value="F:endonuclease activity"/>
    <property type="evidence" value="ECO:0007669"/>
    <property type="project" value="UniProtKB-KW"/>
</dbReference>
<dbReference type="PROSITE" id="PS50164">
    <property type="entry name" value="GIY_YIG"/>
    <property type="match status" value="1"/>
</dbReference>
<keyword evidence="5" id="KW-1133">Transmembrane helix</keyword>
<evidence type="ECO:0000256" key="3">
    <source>
        <dbReference type="ARBA" id="ARBA00022759"/>
    </source>
</evidence>
<dbReference type="SMART" id="SM00497">
    <property type="entry name" value="IENR1"/>
    <property type="match status" value="2"/>
</dbReference>
<comment type="similarity">
    <text evidence="1">To endonucleases of group I introns of fungi and phage.</text>
</comment>
<proteinExistence type="predicted"/>
<keyword evidence="3 7" id="KW-0255">Endonuclease</keyword>
<dbReference type="InterPro" id="IPR006350">
    <property type="entry name" value="Intron_endoG1"/>
</dbReference>